<feature type="signal peptide" evidence="2">
    <location>
        <begin position="1"/>
        <end position="25"/>
    </location>
</feature>
<feature type="compositionally biased region" description="Basic and acidic residues" evidence="1">
    <location>
        <begin position="267"/>
        <end position="278"/>
    </location>
</feature>
<evidence type="ECO:0000256" key="2">
    <source>
        <dbReference type="SAM" id="SignalP"/>
    </source>
</evidence>
<accession>A0A2N8KYN0</accession>
<dbReference type="OrthoDB" id="9795827at2"/>
<keyword evidence="5" id="KW-1185">Reference proteome</keyword>
<dbReference type="Proteomes" id="UP000235916">
    <property type="component" value="Unassembled WGS sequence"/>
</dbReference>
<dbReference type="AlphaFoldDB" id="A0A2N8KYN0"/>
<feature type="domain" description="Haem-binding uptake Tiki superfamily ChaN" evidence="3">
    <location>
        <begin position="31"/>
        <end position="232"/>
    </location>
</feature>
<protein>
    <recommendedName>
        <fullName evidence="3">Haem-binding uptake Tiki superfamily ChaN domain-containing protein</fullName>
    </recommendedName>
</protein>
<organism evidence="4 5">
    <name type="scientific">Kinneretia aquatilis</name>
    <dbReference type="NCBI Taxonomy" id="2070761"/>
    <lineage>
        <taxon>Bacteria</taxon>
        <taxon>Pseudomonadati</taxon>
        <taxon>Pseudomonadota</taxon>
        <taxon>Betaproteobacteria</taxon>
        <taxon>Burkholderiales</taxon>
        <taxon>Sphaerotilaceae</taxon>
        <taxon>Roseateles</taxon>
    </lineage>
</organism>
<dbReference type="InterPro" id="IPR007314">
    <property type="entry name" value="Cofac_haem-bd_dom"/>
</dbReference>
<proteinExistence type="predicted"/>
<keyword evidence="2" id="KW-0732">Signal</keyword>
<sequence length="278" mass="29947">MKALTLTLSLLLLALSGLHAAPAAAADAPATSARFILLGEVHDNAEQHRLRAAWLAELMKDGRRSTVVFEQIPAQRTPALANLPAEARHDAEALVELAQLDKKNWRWPLHKPLFEASLQAGAAVAGGNLSREELRPLMKGVSAETWPADLRRLLEQTPWGEAQQSAMIRAIDEGHCGALPAAMQAPMALAQRARDAAMARAMLAAREGGAERVVLIAGNGHVDRELGVPRYLEAAGVPASEIRAIGYLEQGQEGPGRFDSRVLTAPAEREDPCKSLRR</sequence>
<feature type="region of interest" description="Disordered" evidence="1">
    <location>
        <begin position="256"/>
        <end position="278"/>
    </location>
</feature>
<dbReference type="EMBL" id="POSP01000003">
    <property type="protein sequence ID" value="PND38576.1"/>
    <property type="molecule type" value="Genomic_DNA"/>
</dbReference>
<evidence type="ECO:0000313" key="5">
    <source>
        <dbReference type="Proteomes" id="UP000235916"/>
    </source>
</evidence>
<dbReference type="SUPFAM" id="SSF159501">
    <property type="entry name" value="EreA/ChaN-like"/>
    <property type="match status" value="1"/>
</dbReference>
<feature type="chain" id="PRO_5014983541" description="Haem-binding uptake Tiki superfamily ChaN domain-containing protein" evidence="2">
    <location>
        <begin position="26"/>
        <end position="278"/>
    </location>
</feature>
<name>A0A2N8KYN0_9BURK</name>
<gene>
    <name evidence="4" type="ORF">C1O66_14280</name>
</gene>
<reference evidence="4 5" key="1">
    <citation type="submission" date="2018-01" db="EMBL/GenBank/DDBJ databases">
        <title>Draft genome sequence of Paucibacter aquatile CR182 isolated from freshwater of the Nakdong River.</title>
        <authorList>
            <person name="Choi A."/>
            <person name="Chung E.J."/>
        </authorList>
    </citation>
    <scope>NUCLEOTIDE SEQUENCE [LARGE SCALE GENOMIC DNA]</scope>
    <source>
        <strain evidence="4 5">CR182</strain>
    </source>
</reference>
<evidence type="ECO:0000313" key="4">
    <source>
        <dbReference type="EMBL" id="PND38576.1"/>
    </source>
</evidence>
<dbReference type="RefSeq" id="WP_102768494.1">
    <property type="nucleotide sequence ID" value="NZ_POSP01000003.1"/>
</dbReference>
<dbReference type="Gene3D" id="3.40.50.11550">
    <property type="match status" value="2"/>
</dbReference>
<evidence type="ECO:0000256" key="1">
    <source>
        <dbReference type="SAM" id="MobiDB-lite"/>
    </source>
</evidence>
<dbReference type="Pfam" id="PF04187">
    <property type="entry name" value="Cofac_haem_bdg"/>
    <property type="match status" value="1"/>
</dbReference>
<comment type="caution">
    <text evidence="4">The sequence shown here is derived from an EMBL/GenBank/DDBJ whole genome shotgun (WGS) entry which is preliminary data.</text>
</comment>
<evidence type="ECO:0000259" key="3">
    <source>
        <dbReference type="Pfam" id="PF04187"/>
    </source>
</evidence>